<organism evidence="8 9">
    <name type="scientific">Ceratodon purpureus</name>
    <name type="common">Fire moss</name>
    <name type="synonym">Dicranum purpureum</name>
    <dbReference type="NCBI Taxonomy" id="3225"/>
    <lineage>
        <taxon>Eukaryota</taxon>
        <taxon>Viridiplantae</taxon>
        <taxon>Streptophyta</taxon>
        <taxon>Embryophyta</taxon>
        <taxon>Bryophyta</taxon>
        <taxon>Bryophytina</taxon>
        <taxon>Bryopsida</taxon>
        <taxon>Dicranidae</taxon>
        <taxon>Pseudoditrichales</taxon>
        <taxon>Ditrichaceae</taxon>
        <taxon>Ceratodon</taxon>
    </lineage>
</organism>
<evidence type="ECO:0000256" key="5">
    <source>
        <dbReference type="ARBA" id="ARBA00023276"/>
    </source>
</evidence>
<evidence type="ECO:0008006" key="10">
    <source>
        <dbReference type="Google" id="ProtNLM"/>
    </source>
</evidence>
<keyword evidence="2 6" id="KW-0812">Transmembrane</keyword>
<keyword evidence="5" id="KW-0604">Photosystem II</keyword>
<reference evidence="8" key="1">
    <citation type="submission" date="2020-06" db="EMBL/GenBank/DDBJ databases">
        <title>WGS assembly of Ceratodon purpureus strain R40.</title>
        <authorList>
            <person name="Carey S.B."/>
            <person name="Jenkins J."/>
            <person name="Shu S."/>
            <person name="Lovell J.T."/>
            <person name="Sreedasyam A."/>
            <person name="Maumus F."/>
            <person name="Tiley G.P."/>
            <person name="Fernandez-Pozo N."/>
            <person name="Barry K."/>
            <person name="Chen C."/>
            <person name="Wang M."/>
            <person name="Lipzen A."/>
            <person name="Daum C."/>
            <person name="Saski C.A."/>
            <person name="Payton A.C."/>
            <person name="Mcbreen J.C."/>
            <person name="Conrad R.E."/>
            <person name="Kollar L.M."/>
            <person name="Olsson S."/>
            <person name="Huttunen S."/>
            <person name="Landis J.B."/>
            <person name="Wickett N.J."/>
            <person name="Johnson M.G."/>
            <person name="Rensing S.A."/>
            <person name="Grimwood J."/>
            <person name="Schmutz J."/>
            <person name="Mcdaniel S.F."/>
        </authorList>
    </citation>
    <scope>NUCLEOTIDE SEQUENCE</scope>
    <source>
        <strain evidence="8">R40</strain>
    </source>
</reference>
<evidence type="ECO:0000256" key="6">
    <source>
        <dbReference type="SAM" id="Phobius"/>
    </source>
</evidence>
<keyword evidence="4 6" id="KW-0472">Membrane</keyword>
<keyword evidence="7" id="KW-0732">Signal</keyword>
<evidence type="ECO:0000256" key="1">
    <source>
        <dbReference type="ARBA" id="ARBA00022531"/>
    </source>
</evidence>
<name>A0A8T0IJU7_CERPU</name>
<dbReference type="EMBL" id="CM026423">
    <property type="protein sequence ID" value="KAG0583097.1"/>
    <property type="molecule type" value="Genomic_DNA"/>
</dbReference>
<dbReference type="InterPro" id="IPR009518">
    <property type="entry name" value="PSII_PsbX"/>
</dbReference>
<keyword evidence="9" id="KW-1185">Reference proteome</keyword>
<dbReference type="Gene3D" id="1.20.5.510">
    <property type="entry name" value="Single helix bin"/>
    <property type="match status" value="1"/>
</dbReference>
<evidence type="ECO:0000256" key="4">
    <source>
        <dbReference type="ARBA" id="ARBA00023136"/>
    </source>
</evidence>
<evidence type="ECO:0000256" key="7">
    <source>
        <dbReference type="SAM" id="SignalP"/>
    </source>
</evidence>
<keyword evidence="3 6" id="KW-1133">Transmembrane helix</keyword>
<evidence type="ECO:0000256" key="3">
    <source>
        <dbReference type="ARBA" id="ARBA00022989"/>
    </source>
</evidence>
<dbReference type="PANTHER" id="PTHR34455:SF1">
    <property type="entry name" value="OS07G0673550 PROTEIN"/>
    <property type="match status" value="1"/>
</dbReference>
<dbReference type="Proteomes" id="UP000822688">
    <property type="component" value="Chromosome 3"/>
</dbReference>
<evidence type="ECO:0000313" key="8">
    <source>
        <dbReference type="EMBL" id="KAG0583097.1"/>
    </source>
</evidence>
<sequence>MACAVMTSTAAVAALAPVVAKVPAHKGVAVAAPLMKKQAAVAVSNGSRVSMSVPTKEHNIAGLTGLALAVAAMVPEVAEAAQPGVSDSLRNLLLSVLAGGVVVTAIGVAVAGVSTFDPVSRR</sequence>
<comment type="caution">
    <text evidence="8">The sequence shown here is derived from an EMBL/GenBank/DDBJ whole genome shotgun (WGS) entry which is preliminary data.</text>
</comment>
<proteinExistence type="predicted"/>
<dbReference type="Pfam" id="PF06596">
    <property type="entry name" value="PsbX"/>
    <property type="match status" value="1"/>
</dbReference>
<dbReference type="AlphaFoldDB" id="A0A8T0IJU7"/>
<gene>
    <name evidence="8" type="ORF">KC19_3G109100</name>
</gene>
<dbReference type="PANTHER" id="PTHR34455">
    <property type="entry name" value="OS07G0673550 PROTEIN"/>
    <property type="match status" value="1"/>
</dbReference>
<evidence type="ECO:0000313" key="9">
    <source>
        <dbReference type="Proteomes" id="UP000822688"/>
    </source>
</evidence>
<accession>A0A8T0IJU7</accession>
<protein>
    <recommendedName>
        <fullName evidence="10">Ultraviolet-B-repressible protein</fullName>
    </recommendedName>
</protein>
<evidence type="ECO:0000256" key="2">
    <source>
        <dbReference type="ARBA" id="ARBA00022692"/>
    </source>
</evidence>
<dbReference type="GO" id="GO:0009523">
    <property type="term" value="C:photosystem II"/>
    <property type="evidence" value="ECO:0007669"/>
    <property type="project" value="UniProtKB-KW"/>
</dbReference>
<dbReference type="GO" id="GO:0015979">
    <property type="term" value="P:photosynthesis"/>
    <property type="evidence" value="ECO:0007669"/>
    <property type="project" value="UniProtKB-KW"/>
</dbReference>
<feature type="signal peptide" evidence="7">
    <location>
        <begin position="1"/>
        <end position="20"/>
    </location>
</feature>
<keyword evidence="1" id="KW-0602">Photosynthesis</keyword>
<feature type="transmembrane region" description="Helical" evidence="6">
    <location>
        <begin position="92"/>
        <end position="116"/>
    </location>
</feature>
<feature type="chain" id="PRO_5035878142" description="Ultraviolet-B-repressible protein" evidence="7">
    <location>
        <begin position="21"/>
        <end position="122"/>
    </location>
</feature>